<keyword evidence="2" id="KW-1133">Transmembrane helix</keyword>
<feature type="transmembrane region" description="Helical" evidence="2">
    <location>
        <begin position="223"/>
        <end position="240"/>
    </location>
</feature>
<feature type="region of interest" description="Disordered" evidence="1">
    <location>
        <begin position="254"/>
        <end position="292"/>
    </location>
</feature>
<sequence>MDPLQLSAIGSGSALAGVTVLLSFWENIVKTKNVHMKTSILIAILSYIVSMSFVSSSWSYLGLGNPDGFATRIICATAFYDFFFACLTYHSAYRTFLICKPFHPRVWLLAAGVTLTQIVIHGTASYFWATNMKANYGTIPSPISTTMETVVLVYYSTVESVLFLITQYKIVESTTATKTNVSMVTKLTTYMNGFARSIAYTANICIGFIALGEVIPVTHNWNFPMYGPAFLIIIILTDVGRFQDCMTKLHNLDSTSGRKGHGHSSNGGPAGRTVQLSDAKSGGDYHDGNRHC</sequence>
<accession>A0A0L0HB47</accession>
<feature type="transmembrane region" description="Helical" evidence="2">
    <location>
        <begin position="107"/>
        <end position="129"/>
    </location>
</feature>
<dbReference type="Proteomes" id="UP000053201">
    <property type="component" value="Unassembled WGS sequence"/>
</dbReference>
<dbReference type="RefSeq" id="XP_016605983.1">
    <property type="nucleotide sequence ID" value="XM_016755123.1"/>
</dbReference>
<organism evidence="3 4">
    <name type="scientific">Spizellomyces punctatus (strain DAOM BR117)</name>
    <dbReference type="NCBI Taxonomy" id="645134"/>
    <lineage>
        <taxon>Eukaryota</taxon>
        <taxon>Fungi</taxon>
        <taxon>Fungi incertae sedis</taxon>
        <taxon>Chytridiomycota</taxon>
        <taxon>Chytridiomycota incertae sedis</taxon>
        <taxon>Chytridiomycetes</taxon>
        <taxon>Spizellomycetales</taxon>
        <taxon>Spizellomycetaceae</taxon>
        <taxon>Spizellomyces</taxon>
    </lineage>
</organism>
<dbReference type="VEuPathDB" id="FungiDB:SPPG_06931"/>
<dbReference type="OrthoDB" id="2121463at2759"/>
<evidence type="ECO:0000256" key="2">
    <source>
        <dbReference type="SAM" id="Phobius"/>
    </source>
</evidence>
<evidence type="ECO:0000313" key="3">
    <source>
        <dbReference type="EMBL" id="KNC97943.1"/>
    </source>
</evidence>
<keyword evidence="2" id="KW-0812">Transmembrane</keyword>
<dbReference type="GeneID" id="27690198"/>
<dbReference type="EMBL" id="KQ257462">
    <property type="protein sequence ID" value="KNC97943.1"/>
    <property type="molecule type" value="Genomic_DNA"/>
</dbReference>
<feature type="transmembrane region" description="Helical" evidence="2">
    <location>
        <begin position="69"/>
        <end position="87"/>
    </location>
</feature>
<feature type="compositionally biased region" description="Polar residues" evidence="1">
    <location>
        <begin position="254"/>
        <end position="267"/>
    </location>
</feature>
<protein>
    <submittedName>
        <fullName evidence="3">Uncharacterized protein</fullName>
    </submittedName>
</protein>
<feature type="transmembrane region" description="Helical" evidence="2">
    <location>
        <begin position="149"/>
        <end position="168"/>
    </location>
</feature>
<proteinExistence type="predicted"/>
<evidence type="ECO:0000313" key="4">
    <source>
        <dbReference type="Proteomes" id="UP000053201"/>
    </source>
</evidence>
<keyword evidence="2" id="KW-0472">Membrane</keyword>
<name>A0A0L0HB47_SPIPD</name>
<feature type="transmembrane region" description="Helical" evidence="2">
    <location>
        <begin position="6"/>
        <end position="28"/>
    </location>
</feature>
<feature type="compositionally biased region" description="Basic and acidic residues" evidence="1">
    <location>
        <begin position="281"/>
        <end position="292"/>
    </location>
</feature>
<feature type="transmembrane region" description="Helical" evidence="2">
    <location>
        <begin position="40"/>
        <end position="63"/>
    </location>
</feature>
<gene>
    <name evidence="3" type="ORF">SPPG_06931</name>
</gene>
<keyword evidence="4" id="KW-1185">Reference proteome</keyword>
<dbReference type="InParanoid" id="A0A0L0HB47"/>
<dbReference type="AlphaFoldDB" id="A0A0L0HB47"/>
<evidence type="ECO:0000256" key="1">
    <source>
        <dbReference type="SAM" id="MobiDB-lite"/>
    </source>
</evidence>
<feature type="transmembrane region" description="Helical" evidence="2">
    <location>
        <begin position="189"/>
        <end position="211"/>
    </location>
</feature>
<reference evidence="3 4" key="1">
    <citation type="submission" date="2009-08" db="EMBL/GenBank/DDBJ databases">
        <title>The Genome Sequence of Spizellomyces punctatus strain DAOM BR117.</title>
        <authorList>
            <consortium name="The Broad Institute Genome Sequencing Platform"/>
            <person name="Russ C."/>
            <person name="Cuomo C."/>
            <person name="Shea T."/>
            <person name="Young S.K."/>
            <person name="Zeng Q."/>
            <person name="Koehrsen M."/>
            <person name="Haas B."/>
            <person name="Borodovsky M."/>
            <person name="Guigo R."/>
            <person name="Alvarado L."/>
            <person name="Berlin A."/>
            <person name="Bochicchio J."/>
            <person name="Borenstein D."/>
            <person name="Chapman S."/>
            <person name="Chen Z."/>
            <person name="Engels R."/>
            <person name="Freedman E."/>
            <person name="Gellesch M."/>
            <person name="Goldberg J."/>
            <person name="Griggs A."/>
            <person name="Gujja S."/>
            <person name="Heiman D."/>
            <person name="Hepburn T."/>
            <person name="Howarth C."/>
            <person name="Jen D."/>
            <person name="Larson L."/>
            <person name="Lewis B."/>
            <person name="Mehta T."/>
            <person name="Park D."/>
            <person name="Pearson M."/>
            <person name="Roberts A."/>
            <person name="Saif S."/>
            <person name="Shenoy N."/>
            <person name="Sisk P."/>
            <person name="Stolte C."/>
            <person name="Sykes S."/>
            <person name="Thomson T."/>
            <person name="Walk T."/>
            <person name="White J."/>
            <person name="Yandava C."/>
            <person name="Burger G."/>
            <person name="Gray M.W."/>
            <person name="Holland P.W.H."/>
            <person name="King N."/>
            <person name="Lang F.B.F."/>
            <person name="Roger A.J."/>
            <person name="Ruiz-Trillo I."/>
            <person name="Lander E."/>
            <person name="Nusbaum C."/>
        </authorList>
    </citation>
    <scope>NUCLEOTIDE SEQUENCE [LARGE SCALE GENOMIC DNA]</scope>
    <source>
        <strain evidence="3 4">DAOM BR117</strain>
    </source>
</reference>